<dbReference type="InterPro" id="IPR037185">
    <property type="entry name" value="EmrE-like"/>
</dbReference>
<evidence type="ECO:0000256" key="1">
    <source>
        <dbReference type="ARBA" id="ARBA00004651"/>
    </source>
</evidence>
<keyword evidence="7 8" id="KW-0472">Membrane</keyword>
<keyword evidence="4 9" id="KW-0762">Sugar transport</keyword>
<dbReference type="SUPFAM" id="SSF103481">
    <property type="entry name" value="Multidrug resistance efflux transporter EmrE"/>
    <property type="match status" value="1"/>
</dbReference>
<evidence type="ECO:0000256" key="8">
    <source>
        <dbReference type="SAM" id="Phobius"/>
    </source>
</evidence>
<comment type="similarity">
    <text evidence="2">Belongs to the GRP transporter (TC 2.A.7.5) family.</text>
</comment>
<name>A0ABT7VN51_9LACO</name>
<keyword evidence="6 8" id="KW-1133">Transmembrane helix</keyword>
<comment type="caution">
    <text evidence="9">The sequence shown here is derived from an EMBL/GenBank/DDBJ whole genome shotgun (WGS) entry which is preliminary data.</text>
</comment>
<dbReference type="RefSeq" id="WP_289560461.1">
    <property type="nucleotide sequence ID" value="NZ_JAUDEO010000032.1"/>
</dbReference>
<evidence type="ECO:0000256" key="3">
    <source>
        <dbReference type="ARBA" id="ARBA00022448"/>
    </source>
</evidence>
<evidence type="ECO:0000256" key="5">
    <source>
        <dbReference type="ARBA" id="ARBA00022692"/>
    </source>
</evidence>
<gene>
    <name evidence="9" type="ORF">QUW46_06130</name>
</gene>
<evidence type="ECO:0000256" key="7">
    <source>
        <dbReference type="ARBA" id="ARBA00023136"/>
    </source>
</evidence>
<keyword evidence="5 8" id="KW-0812">Transmembrane</keyword>
<dbReference type="CDD" id="cd23110">
    <property type="entry name" value="GRP"/>
    <property type="match status" value="1"/>
</dbReference>
<accession>A0ABT7VN51</accession>
<reference evidence="9" key="2">
    <citation type="submission" date="2023-06" db="EMBL/GenBank/DDBJ databases">
        <authorList>
            <person name="Zeman M."/>
            <person name="Kubasova T."/>
            <person name="Jahodarova E."/>
            <person name="Nykrynova M."/>
            <person name="Rychlik I."/>
        </authorList>
    </citation>
    <scope>NUCLEOTIDE SEQUENCE</scope>
    <source>
        <strain evidence="9">105_WCHN</strain>
    </source>
</reference>
<evidence type="ECO:0000313" key="10">
    <source>
        <dbReference type="Proteomes" id="UP001529423"/>
    </source>
</evidence>
<sequence length="289" mass="30954">MSLVGLLVALVPAIGFGTEIISMQLIGGSFTNKCMGMGLTTLFAGLIVYFVRMPVLTPRQIIGATICGAGEALGLIFQVKSLELVGATMTMPISIGEQLIGNNLIGAIFFGEWATTGKWIYGISAVIVIIIGIFLTSYHEQKSKGADVKKGNILLLISSLGFIAYGSAPNAFNLTGWDVLPPEAVAIFITYVIVGSMQKSETQNYMWDKYTWKNMITGACDVIANFTLIFSIAINGESVGYTFSQMSVVISTLGGFFILHEARTRKETRLTILGLILVVAGAVLIGKTL</sequence>
<keyword evidence="3" id="KW-0813">Transport</keyword>
<feature type="transmembrane region" description="Helical" evidence="8">
    <location>
        <begin position="61"/>
        <end position="79"/>
    </location>
</feature>
<feature type="transmembrane region" description="Helical" evidence="8">
    <location>
        <begin position="25"/>
        <end position="49"/>
    </location>
</feature>
<organism evidence="9 10">
    <name type="scientific">Limosilactobacillus panis</name>
    <dbReference type="NCBI Taxonomy" id="47493"/>
    <lineage>
        <taxon>Bacteria</taxon>
        <taxon>Bacillati</taxon>
        <taxon>Bacillota</taxon>
        <taxon>Bacilli</taxon>
        <taxon>Lactobacillales</taxon>
        <taxon>Lactobacillaceae</taxon>
        <taxon>Limosilactobacillus</taxon>
    </lineage>
</organism>
<proteinExistence type="inferred from homology"/>
<feature type="transmembrane region" description="Helical" evidence="8">
    <location>
        <begin position="240"/>
        <end position="258"/>
    </location>
</feature>
<reference evidence="9" key="1">
    <citation type="submission" date="2023-06" db="EMBL/GenBank/DDBJ databases">
        <title>Identification and characterization of horizontal gene transfer across gut microbiota members of farm animals based on homology search.</title>
        <authorList>
            <person name="Schwarzerova J."/>
            <person name="Nykrynova M."/>
            <person name="Jureckova K."/>
            <person name="Cejkova D."/>
            <person name="Rychlik I."/>
        </authorList>
    </citation>
    <scope>NUCLEOTIDE SEQUENCE</scope>
    <source>
        <strain evidence="9">105_WCHN</strain>
    </source>
</reference>
<evidence type="ECO:0000256" key="4">
    <source>
        <dbReference type="ARBA" id="ARBA00022597"/>
    </source>
</evidence>
<keyword evidence="10" id="KW-1185">Reference proteome</keyword>
<evidence type="ECO:0000256" key="6">
    <source>
        <dbReference type="ARBA" id="ARBA00022989"/>
    </source>
</evidence>
<feature type="transmembrane region" description="Helical" evidence="8">
    <location>
        <begin position="151"/>
        <end position="168"/>
    </location>
</feature>
<evidence type="ECO:0000313" key="9">
    <source>
        <dbReference type="EMBL" id="MDM8334147.1"/>
    </source>
</evidence>
<feature type="transmembrane region" description="Helical" evidence="8">
    <location>
        <begin position="174"/>
        <end position="194"/>
    </location>
</feature>
<comment type="subcellular location">
    <subcellularLocation>
        <location evidence="1">Cell membrane</location>
        <topology evidence="1">Multi-pass membrane protein</topology>
    </subcellularLocation>
</comment>
<dbReference type="EMBL" id="JAUDEO010000032">
    <property type="protein sequence ID" value="MDM8334147.1"/>
    <property type="molecule type" value="Genomic_DNA"/>
</dbReference>
<dbReference type="Proteomes" id="UP001529423">
    <property type="component" value="Unassembled WGS sequence"/>
</dbReference>
<dbReference type="InterPro" id="IPR010651">
    <property type="entry name" value="Sugar_transport"/>
</dbReference>
<dbReference type="PANTHER" id="PTHR16119:SF17">
    <property type="entry name" value="TRANSMEMBRANE PROTEIN 144"/>
    <property type="match status" value="1"/>
</dbReference>
<evidence type="ECO:0000256" key="2">
    <source>
        <dbReference type="ARBA" id="ARBA00006117"/>
    </source>
</evidence>
<feature type="transmembrane region" description="Helical" evidence="8">
    <location>
        <begin position="215"/>
        <end position="234"/>
    </location>
</feature>
<dbReference type="PANTHER" id="PTHR16119">
    <property type="entry name" value="TRANSMEMBRANE PROTEIN 144"/>
    <property type="match status" value="1"/>
</dbReference>
<protein>
    <submittedName>
        <fullName evidence="9">GRP family sugar transporter</fullName>
    </submittedName>
</protein>
<feature type="transmembrane region" description="Helical" evidence="8">
    <location>
        <begin position="270"/>
        <end position="286"/>
    </location>
</feature>
<feature type="transmembrane region" description="Helical" evidence="8">
    <location>
        <begin position="119"/>
        <end position="139"/>
    </location>
</feature>
<dbReference type="Pfam" id="PF06800">
    <property type="entry name" value="Sugar_transport"/>
    <property type="match status" value="1"/>
</dbReference>